<evidence type="ECO:0000313" key="2">
    <source>
        <dbReference type="Proteomes" id="UP000183263"/>
    </source>
</evidence>
<dbReference type="SFLD" id="SFLDG01129">
    <property type="entry name" value="C1.5:_HAD__Beta-PGM__Phosphata"/>
    <property type="match status" value="1"/>
</dbReference>
<protein>
    <submittedName>
        <fullName evidence="1">Sugar-phosphatase</fullName>
    </submittedName>
</protein>
<dbReference type="EMBL" id="FNDN01000004">
    <property type="protein sequence ID" value="SDH91324.1"/>
    <property type="molecule type" value="Genomic_DNA"/>
</dbReference>
<dbReference type="Gene3D" id="1.10.150.240">
    <property type="entry name" value="Putative phosphatase, domain 2"/>
    <property type="match status" value="1"/>
</dbReference>
<dbReference type="RefSeq" id="WP_169847131.1">
    <property type="nucleotide sequence ID" value="NZ_CP048813.1"/>
</dbReference>
<dbReference type="NCBIfam" id="TIGR01509">
    <property type="entry name" value="HAD-SF-IA-v3"/>
    <property type="match status" value="1"/>
</dbReference>
<organism evidence="1 2">
    <name type="scientific">Rhodococcus triatomae</name>
    <dbReference type="NCBI Taxonomy" id="300028"/>
    <lineage>
        <taxon>Bacteria</taxon>
        <taxon>Bacillati</taxon>
        <taxon>Actinomycetota</taxon>
        <taxon>Actinomycetes</taxon>
        <taxon>Mycobacteriales</taxon>
        <taxon>Nocardiaceae</taxon>
        <taxon>Rhodococcus</taxon>
    </lineage>
</organism>
<accession>A0A1G8GAC1</accession>
<dbReference type="SFLD" id="SFLDS00003">
    <property type="entry name" value="Haloacid_Dehalogenase"/>
    <property type="match status" value="1"/>
</dbReference>
<dbReference type="InterPro" id="IPR036412">
    <property type="entry name" value="HAD-like_sf"/>
</dbReference>
<dbReference type="GO" id="GO:0050308">
    <property type="term" value="F:sugar-phosphatase activity"/>
    <property type="evidence" value="ECO:0007669"/>
    <property type="project" value="TreeGrafter"/>
</dbReference>
<dbReference type="AlphaFoldDB" id="A0A1G8GAC1"/>
<dbReference type="Pfam" id="PF00702">
    <property type="entry name" value="Hydrolase"/>
    <property type="match status" value="1"/>
</dbReference>
<dbReference type="InterPro" id="IPR006439">
    <property type="entry name" value="HAD-SF_hydro_IA"/>
</dbReference>
<reference evidence="1 2" key="1">
    <citation type="submission" date="2016-10" db="EMBL/GenBank/DDBJ databases">
        <authorList>
            <person name="de Groot N.N."/>
        </authorList>
    </citation>
    <scope>NUCLEOTIDE SEQUENCE [LARGE SCALE GENOMIC DNA]</scope>
    <source>
        <strain evidence="1 2">DSM 44892</strain>
    </source>
</reference>
<dbReference type="InterPro" id="IPR023198">
    <property type="entry name" value="PGP-like_dom2"/>
</dbReference>
<sequence>MRLVDATGAEAVTVQALLFDMDGTLVDSAMSIERVWLAFARRHVLDPVAVLTALPGRTAPDIVAGLLGPEADVDAEVRWVRECESGRVDGIRAIRGAARLLAALPAQRWAIVTSATRTMMELRLEAAGLPLPAFAVCAEDVRAGKPDPEGFLSAARMLGADPGECLAFEDSTAGLEAIARAGASAVAVGATYPGARAVADLSRISVWPRENRVVVEFGT</sequence>
<dbReference type="Gene3D" id="3.40.50.1000">
    <property type="entry name" value="HAD superfamily/HAD-like"/>
    <property type="match status" value="1"/>
</dbReference>
<evidence type="ECO:0000313" key="1">
    <source>
        <dbReference type="EMBL" id="SDH91324.1"/>
    </source>
</evidence>
<dbReference type="SUPFAM" id="SSF56784">
    <property type="entry name" value="HAD-like"/>
    <property type="match status" value="1"/>
</dbReference>
<gene>
    <name evidence="1" type="ORF">SAMN05444695_10424</name>
</gene>
<dbReference type="InterPro" id="IPR023214">
    <property type="entry name" value="HAD_sf"/>
</dbReference>
<dbReference type="InterPro" id="IPR051806">
    <property type="entry name" value="HAD-like_SPP"/>
</dbReference>
<dbReference type="PANTHER" id="PTHR43481">
    <property type="entry name" value="FRUCTOSE-1-PHOSPHATE PHOSPHATASE"/>
    <property type="match status" value="1"/>
</dbReference>
<dbReference type="Proteomes" id="UP000183263">
    <property type="component" value="Unassembled WGS sequence"/>
</dbReference>
<keyword evidence="2" id="KW-1185">Reference proteome</keyword>
<name>A0A1G8GAC1_9NOCA</name>
<dbReference type="PANTHER" id="PTHR43481:SF4">
    <property type="entry name" value="GLYCEROL-1-PHOSPHATE PHOSPHOHYDROLASE 1-RELATED"/>
    <property type="match status" value="1"/>
</dbReference>
<proteinExistence type="predicted"/>